<gene>
    <name evidence="1" type="ORF">LCGC14_0275710</name>
</gene>
<proteinExistence type="predicted"/>
<organism evidence="1">
    <name type="scientific">marine sediment metagenome</name>
    <dbReference type="NCBI Taxonomy" id="412755"/>
    <lineage>
        <taxon>unclassified sequences</taxon>
        <taxon>metagenomes</taxon>
        <taxon>ecological metagenomes</taxon>
    </lineage>
</organism>
<evidence type="ECO:0000313" key="1">
    <source>
        <dbReference type="EMBL" id="KKN85765.1"/>
    </source>
</evidence>
<sequence>MIGQTVLDSHRNSDQAHRYLPERLAREILHLMVRHVEIPAEGVKLVAVCPGVRLVAAAIVPEPSEVPEDSNILVVVKDVSVDMTILRIADGFVYDHFFGAKCLRLFEVGLGYCPEKTTVYWWWRRE</sequence>
<reference evidence="1" key="1">
    <citation type="journal article" date="2015" name="Nature">
        <title>Complex archaea that bridge the gap between prokaryotes and eukaryotes.</title>
        <authorList>
            <person name="Spang A."/>
            <person name="Saw J.H."/>
            <person name="Jorgensen S.L."/>
            <person name="Zaremba-Niedzwiedzka K."/>
            <person name="Martijn J."/>
            <person name="Lind A.E."/>
            <person name="van Eijk R."/>
            <person name="Schleper C."/>
            <person name="Guy L."/>
            <person name="Ettema T.J."/>
        </authorList>
    </citation>
    <scope>NUCLEOTIDE SEQUENCE</scope>
</reference>
<dbReference type="EMBL" id="LAZR01000155">
    <property type="protein sequence ID" value="KKN85765.1"/>
    <property type="molecule type" value="Genomic_DNA"/>
</dbReference>
<protein>
    <submittedName>
        <fullName evidence="1">Uncharacterized protein</fullName>
    </submittedName>
</protein>
<dbReference type="AlphaFoldDB" id="A0A0F9TXN8"/>
<accession>A0A0F9TXN8</accession>
<comment type="caution">
    <text evidence="1">The sequence shown here is derived from an EMBL/GenBank/DDBJ whole genome shotgun (WGS) entry which is preliminary data.</text>
</comment>
<name>A0A0F9TXN8_9ZZZZ</name>